<dbReference type="EMBL" id="MCFE01000098">
    <property type="protein sequence ID" value="ORX99375.1"/>
    <property type="molecule type" value="Genomic_DNA"/>
</dbReference>
<dbReference type="SUPFAM" id="SSF49503">
    <property type="entry name" value="Cupredoxins"/>
    <property type="match status" value="3"/>
</dbReference>
<evidence type="ECO:0000256" key="2">
    <source>
        <dbReference type="ARBA" id="ARBA00022723"/>
    </source>
</evidence>
<keyword evidence="9" id="KW-1185">Reference proteome</keyword>
<dbReference type="AlphaFoldDB" id="A0A1Y1YN27"/>
<dbReference type="GO" id="GO:0016491">
    <property type="term" value="F:oxidoreductase activity"/>
    <property type="evidence" value="ECO:0007669"/>
    <property type="project" value="UniProtKB-KW"/>
</dbReference>
<accession>A0A1Y1YN27</accession>
<dbReference type="InterPro" id="IPR045087">
    <property type="entry name" value="Cu-oxidase_fam"/>
</dbReference>
<comment type="caution">
    <text evidence="8">The sequence shown here is derived from an EMBL/GenBank/DDBJ whole genome shotgun (WGS) entry which is preliminary data.</text>
</comment>
<dbReference type="InterPro" id="IPR001117">
    <property type="entry name" value="Cu-oxidase_2nd"/>
</dbReference>
<feature type="domain" description="Plastocyanin-like" evidence="6">
    <location>
        <begin position="378"/>
        <end position="533"/>
    </location>
</feature>
<proteinExistence type="inferred from homology"/>
<evidence type="ECO:0000313" key="8">
    <source>
        <dbReference type="EMBL" id="ORX99375.1"/>
    </source>
</evidence>
<keyword evidence="4" id="KW-0186">Copper</keyword>
<dbReference type="PROSITE" id="PS00080">
    <property type="entry name" value="MULTICOPPER_OXIDASE2"/>
    <property type="match status" value="1"/>
</dbReference>
<evidence type="ECO:0000256" key="1">
    <source>
        <dbReference type="ARBA" id="ARBA00010609"/>
    </source>
</evidence>
<feature type="domain" description="Plastocyanin-like" evidence="5">
    <location>
        <begin position="140"/>
        <end position="298"/>
    </location>
</feature>
<dbReference type="CDD" id="cd04206">
    <property type="entry name" value="CuRO_1_LCC_like"/>
    <property type="match status" value="1"/>
</dbReference>
<name>A0A1Y1YN27_9FUNG</name>
<reference evidence="8 9" key="1">
    <citation type="submission" date="2016-07" db="EMBL/GenBank/DDBJ databases">
        <title>Pervasive Adenine N6-methylation of Active Genes in Fungi.</title>
        <authorList>
            <consortium name="DOE Joint Genome Institute"/>
            <person name="Mondo S.J."/>
            <person name="Dannebaum R.O."/>
            <person name="Kuo R.C."/>
            <person name="Labutti K."/>
            <person name="Haridas S."/>
            <person name="Kuo A."/>
            <person name="Salamov A."/>
            <person name="Ahrendt S.R."/>
            <person name="Lipzen A."/>
            <person name="Sullivan W."/>
            <person name="Andreopoulos W.B."/>
            <person name="Clum A."/>
            <person name="Lindquist E."/>
            <person name="Daum C."/>
            <person name="Ramamoorthy G.K."/>
            <person name="Gryganskyi A."/>
            <person name="Culley D."/>
            <person name="Magnuson J.K."/>
            <person name="James T.Y."/>
            <person name="O'Malley M.A."/>
            <person name="Stajich J.E."/>
            <person name="Spatafora J.W."/>
            <person name="Visel A."/>
            <person name="Grigoriev I.V."/>
        </authorList>
    </citation>
    <scope>NUCLEOTIDE SEQUENCE [LARGE SCALE GENOMIC DNA]</scope>
    <source>
        <strain evidence="8 9">CBS 931.73</strain>
    </source>
</reference>
<dbReference type="Pfam" id="PF07732">
    <property type="entry name" value="Cu-oxidase_3"/>
    <property type="match status" value="1"/>
</dbReference>
<evidence type="ECO:0000259" key="6">
    <source>
        <dbReference type="Pfam" id="PF07731"/>
    </source>
</evidence>
<dbReference type="Gene3D" id="2.60.40.420">
    <property type="entry name" value="Cupredoxins - blue copper proteins"/>
    <property type="match status" value="3"/>
</dbReference>
<dbReference type="InParanoid" id="A0A1Y1YN27"/>
<dbReference type="GO" id="GO:0005507">
    <property type="term" value="F:copper ion binding"/>
    <property type="evidence" value="ECO:0007669"/>
    <property type="project" value="InterPro"/>
</dbReference>
<dbReference type="Pfam" id="PF07731">
    <property type="entry name" value="Cu-oxidase_2"/>
    <property type="match status" value="1"/>
</dbReference>
<dbReference type="Pfam" id="PF00394">
    <property type="entry name" value="Cu-oxidase"/>
    <property type="match status" value="1"/>
</dbReference>
<organism evidence="8 9">
    <name type="scientific">Basidiobolus meristosporus CBS 931.73</name>
    <dbReference type="NCBI Taxonomy" id="1314790"/>
    <lineage>
        <taxon>Eukaryota</taxon>
        <taxon>Fungi</taxon>
        <taxon>Fungi incertae sedis</taxon>
        <taxon>Zoopagomycota</taxon>
        <taxon>Entomophthoromycotina</taxon>
        <taxon>Basidiobolomycetes</taxon>
        <taxon>Basidiobolales</taxon>
        <taxon>Basidiobolaceae</taxon>
        <taxon>Basidiobolus</taxon>
    </lineage>
</organism>
<dbReference type="PANTHER" id="PTHR11709">
    <property type="entry name" value="MULTI-COPPER OXIDASE"/>
    <property type="match status" value="1"/>
</dbReference>
<keyword evidence="2" id="KW-0479">Metal-binding</keyword>
<dbReference type="STRING" id="1314790.A0A1Y1YN27"/>
<protein>
    <submittedName>
        <fullName evidence="8">Cupredoxin</fullName>
    </submittedName>
</protein>
<dbReference type="Proteomes" id="UP000193498">
    <property type="component" value="Unassembled WGS sequence"/>
</dbReference>
<keyword evidence="3" id="KW-0560">Oxidoreductase</keyword>
<dbReference type="PANTHER" id="PTHR11709:SF394">
    <property type="entry name" value="FI03373P-RELATED"/>
    <property type="match status" value="1"/>
</dbReference>
<dbReference type="InterPro" id="IPR011707">
    <property type="entry name" value="Cu-oxidase-like_N"/>
</dbReference>
<comment type="similarity">
    <text evidence="1">Belongs to the multicopper oxidase family.</text>
</comment>
<evidence type="ECO:0000313" key="9">
    <source>
        <dbReference type="Proteomes" id="UP000193498"/>
    </source>
</evidence>
<dbReference type="InterPro" id="IPR011706">
    <property type="entry name" value="Cu-oxidase_C"/>
</dbReference>
<evidence type="ECO:0000256" key="4">
    <source>
        <dbReference type="ARBA" id="ARBA00023008"/>
    </source>
</evidence>
<dbReference type="FunFam" id="2.60.40.420:FF:000045">
    <property type="entry name" value="Laccase 2"/>
    <property type="match status" value="1"/>
</dbReference>
<dbReference type="InterPro" id="IPR002355">
    <property type="entry name" value="Cu_oxidase_Cu_BS"/>
</dbReference>
<dbReference type="OrthoDB" id="2121828at2759"/>
<sequence>MFLGHAHLVEYNLTISQNYRAPDCYERYMVLINDGSPGPTIRAHTGDTLVINVHNSMASEVVAIHFHGILQTGTPQSDGVPYVTQWPVDPGKNYRHEIHLTNQVGTYFYHAHTSIHGMSAYGALVIEDKDDKPPYRYDEERIVLLSDFYHRDDHDIMSGLLSTPFRWIGDPQAILTNGKTYENWRCAKGDLRCQKTASCGYDVINVTPGRTYRFRIIGAMLSTYLSFVIPHHTMTVIEVDGFYVEPVQINHLEINAGQRYSVLVVANQPIDNYMMKANAKFRLSTPENGFSILHYEGAAAPTTNTRPAPAKVPQVPLGTPLWEYNRFKMLPKEILPSQLNHPSFPNYYDREIVLTTSQRKLNDGSIRMYLNDISFEEPMSPILLDLLDGRRSRYPNYPMIQRVDGYDTTRRTIPVKLNEVIQVVIQNTATTTGRCDQHPFHLHGHSFFDLGGGNGLYSSQELSSMVSNTSQHLLRDVISVYPERDDTTLRYPPGTPCGWRAFRFVADNPGVWVFHCHVTAHMMLGMQAIFEVGVEDLHYSSYFQIN</sequence>
<evidence type="ECO:0000256" key="3">
    <source>
        <dbReference type="ARBA" id="ARBA00023002"/>
    </source>
</evidence>
<evidence type="ECO:0000259" key="5">
    <source>
        <dbReference type="Pfam" id="PF00394"/>
    </source>
</evidence>
<evidence type="ECO:0000259" key="7">
    <source>
        <dbReference type="Pfam" id="PF07732"/>
    </source>
</evidence>
<dbReference type="InterPro" id="IPR008972">
    <property type="entry name" value="Cupredoxin"/>
</dbReference>
<gene>
    <name evidence="8" type="ORF">K493DRAFT_299409</name>
</gene>
<feature type="domain" description="Plastocyanin-like" evidence="7">
    <location>
        <begin position="16"/>
        <end position="130"/>
    </location>
</feature>